<comment type="caution">
    <text evidence="2">The sequence shown here is derived from an EMBL/GenBank/DDBJ whole genome shotgun (WGS) entry which is preliminary data.</text>
</comment>
<evidence type="ECO:0000313" key="3">
    <source>
        <dbReference type="Proteomes" id="UP000187209"/>
    </source>
</evidence>
<dbReference type="AlphaFoldDB" id="A0A1R2CE75"/>
<dbReference type="OrthoDB" id="288630at2759"/>
<dbReference type="InterPro" id="IPR028001">
    <property type="entry name" value="SAXO5"/>
</dbReference>
<dbReference type="PANTHER" id="PTHR34828">
    <property type="entry name" value="TESTIS-EXPRESSED PROTEIN 45"/>
    <property type="match status" value="1"/>
</dbReference>
<accession>A0A1R2CE75</accession>
<evidence type="ECO:0000256" key="1">
    <source>
        <dbReference type="SAM" id="MobiDB-lite"/>
    </source>
</evidence>
<gene>
    <name evidence="2" type="ORF">SteCoe_10977</name>
</gene>
<keyword evidence="3" id="KW-1185">Reference proteome</keyword>
<reference evidence="2 3" key="1">
    <citation type="submission" date="2016-11" db="EMBL/GenBank/DDBJ databases">
        <title>The macronuclear genome of Stentor coeruleus: a giant cell with tiny introns.</title>
        <authorList>
            <person name="Slabodnick M."/>
            <person name="Ruby J.G."/>
            <person name="Reiff S.B."/>
            <person name="Swart E.C."/>
            <person name="Gosai S."/>
            <person name="Prabakaran S."/>
            <person name="Witkowska E."/>
            <person name="Larue G.E."/>
            <person name="Fisher S."/>
            <person name="Freeman R.M."/>
            <person name="Gunawardena J."/>
            <person name="Chu W."/>
            <person name="Stover N.A."/>
            <person name="Gregory B.D."/>
            <person name="Nowacki M."/>
            <person name="Derisi J."/>
            <person name="Roy S.W."/>
            <person name="Marshall W.F."/>
            <person name="Sood P."/>
        </authorList>
    </citation>
    <scope>NUCLEOTIDE SEQUENCE [LARGE SCALE GENOMIC DNA]</scope>
    <source>
        <strain evidence="2">WM001</strain>
    </source>
</reference>
<organism evidence="2 3">
    <name type="scientific">Stentor coeruleus</name>
    <dbReference type="NCBI Taxonomy" id="5963"/>
    <lineage>
        <taxon>Eukaryota</taxon>
        <taxon>Sar</taxon>
        <taxon>Alveolata</taxon>
        <taxon>Ciliophora</taxon>
        <taxon>Postciliodesmatophora</taxon>
        <taxon>Heterotrichea</taxon>
        <taxon>Heterotrichida</taxon>
        <taxon>Stentoridae</taxon>
        <taxon>Stentor</taxon>
    </lineage>
</organism>
<feature type="region of interest" description="Disordered" evidence="1">
    <location>
        <begin position="145"/>
        <end position="176"/>
    </location>
</feature>
<dbReference type="PANTHER" id="PTHR34828:SF1">
    <property type="entry name" value="TESTIS-EXPRESSED PROTEIN 45"/>
    <property type="match status" value="1"/>
</dbReference>
<dbReference type="Proteomes" id="UP000187209">
    <property type="component" value="Unassembled WGS sequence"/>
</dbReference>
<name>A0A1R2CE75_9CILI</name>
<proteinExistence type="predicted"/>
<protein>
    <submittedName>
        <fullName evidence="2">Uncharacterized protein</fullName>
    </submittedName>
</protein>
<evidence type="ECO:0000313" key="2">
    <source>
        <dbReference type="EMBL" id="OMJ87293.1"/>
    </source>
</evidence>
<dbReference type="EMBL" id="MPUH01000180">
    <property type="protein sequence ID" value="OMJ87293.1"/>
    <property type="molecule type" value="Genomic_DNA"/>
</dbReference>
<sequence>MEGKYLTKSQRVNLAQQIRKTHFTLGGGANFYNTTSSKFLKAPVSPQAGQSNDNLNQDLRKTHLVMGTDFKPRCSEFVYSYSPKNAKNSQVEFTKKDLSKHNIILGTTEIQYNTTTSKTYKPATVNIQHKDSAMKIERNLRKHHFDLGTDPTTKSSTFGHDYSEKPGEKATSNPSLKKDLCDSHFVLGRAPKMMVTTFQREYPVYEVQDNHMSKDTINGLRKEHFSLGTDSANFSSTHKQFFTEKADGRQDLNAEKKKDLRSSHFELGKAQPTYSLTSNFSKPHSASATCLNTNPTGIKIRDSHFTLGEEPLTYRTSYAANHISPPQQALTQRADTQRHLSSSLKFGDAKIPVSNSQASFKPIPINDIQKPDPKLIKDLRSNHFTLNGGGNYFKTTSSELGRGSGEPGKIDKNIVNDLRTSHFKYGDDLAHFLSTNQNDYKKPQASGNKYDNSLGKNLRKTHFNIGSERGLWKTEHQDEYNWVQPVPDTEFHLEKF</sequence>